<keyword evidence="2" id="KW-1185">Reference proteome</keyword>
<evidence type="ECO:0000313" key="1">
    <source>
        <dbReference type="EMBL" id="TKV61852.1"/>
    </source>
</evidence>
<dbReference type="Proteomes" id="UP000306985">
    <property type="component" value="Unassembled WGS sequence"/>
</dbReference>
<comment type="caution">
    <text evidence="1">The sequence shown here is derived from an EMBL/GenBank/DDBJ whole genome shotgun (WGS) entry which is preliminary data.</text>
</comment>
<organism evidence="1 2">
    <name type="scientific">Nakamurella flava</name>
    <dbReference type="NCBI Taxonomy" id="2576308"/>
    <lineage>
        <taxon>Bacteria</taxon>
        <taxon>Bacillati</taxon>
        <taxon>Actinomycetota</taxon>
        <taxon>Actinomycetes</taxon>
        <taxon>Nakamurellales</taxon>
        <taxon>Nakamurellaceae</taxon>
        <taxon>Nakamurella</taxon>
    </lineage>
</organism>
<dbReference type="EMBL" id="SZZH01000001">
    <property type="protein sequence ID" value="TKV61852.1"/>
    <property type="molecule type" value="Genomic_DNA"/>
</dbReference>
<gene>
    <name evidence="1" type="ORF">FDO65_10015</name>
</gene>
<reference evidence="1 2" key="1">
    <citation type="submission" date="2019-05" db="EMBL/GenBank/DDBJ databases">
        <title>Nakamurella sp. N5BH11, whole genome shotgun sequence.</title>
        <authorList>
            <person name="Tuo L."/>
        </authorList>
    </citation>
    <scope>NUCLEOTIDE SEQUENCE [LARGE SCALE GENOMIC DNA]</scope>
    <source>
        <strain evidence="1 2">N5BH11</strain>
    </source>
</reference>
<name>A0A4U6QP62_9ACTN</name>
<accession>A0A4U6QP62</accession>
<protein>
    <submittedName>
        <fullName evidence="1">Uncharacterized protein</fullName>
    </submittedName>
</protein>
<proteinExistence type="predicted"/>
<dbReference type="RefSeq" id="WP_137449157.1">
    <property type="nucleotide sequence ID" value="NZ_SZZH01000001.1"/>
</dbReference>
<evidence type="ECO:0000313" key="2">
    <source>
        <dbReference type="Proteomes" id="UP000306985"/>
    </source>
</evidence>
<dbReference type="AlphaFoldDB" id="A0A4U6QP62"/>
<sequence>MTDQDLAQRIESLSSRIGDDLRDLLSNVQDRGDEARSGDSALLRAISHLTDWSRLNTAAIKELTDLTAELSRQAAHR</sequence>